<proteinExistence type="predicted"/>
<dbReference type="Gene3D" id="1.10.418.10">
    <property type="entry name" value="Calponin-like domain"/>
    <property type="match status" value="1"/>
</dbReference>
<evidence type="ECO:0000313" key="2">
    <source>
        <dbReference type="Proteomes" id="UP000036681"/>
    </source>
</evidence>
<keyword evidence="2" id="KW-1185">Reference proteome</keyword>
<sequence length="83" mass="9512">MSLNSADEDPTNDPSRRKGTRSERQTLPREMSLNSADEDPTNDYMSAGLQPDAQWKKIQQNTFTRWVNQHLKHVNVVVDDLVS</sequence>
<dbReference type="SUPFAM" id="SSF47576">
    <property type="entry name" value="Calponin-homology domain, CH-domain"/>
    <property type="match status" value="1"/>
</dbReference>
<feature type="region of interest" description="Disordered" evidence="1">
    <location>
        <begin position="1"/>
        <end position="48"/>
    </location>
</feature>
<protein>
    <submittedName>
        <fullName evidence="3">Calponin-homology (CH) domain-containing protein</fullName>
    </submittedName>
</protein>
<name>A0A0M3IBZ6_ASCLU</name>
<dbReference type="InterPro" id="IPR001589">
    <property type="entry name" value="Actinin_actin-bd_CS"/>
</dbReference>
<feature type="compositionally biased region" description="Acidic residues" evidence="1">
    <location>
        <begin position="1"/>
        <end position="11"/>
    </location>
</feature>
<evidence type="ECO:0000256" key="1">
    <source>
        <dbReference type="SAM" id="MobiDB-lite"/>
    </source>
</evidence>
<evidence type="ECO:0000313" key="3">
    <source>
        <dbReference type="WBParaSite" id="ALUE_0001532801-mRNA-1"/>
    </source>
</evidence>
<organism evidence="2 3">
    <name type="scientific">Ascaris lumbricoides</name>
    <name type="common">Giant roundworm</name>
    <dbReference type="NCBI Taxonomy" id="6252"/>
    <lineage>
        <taxon>Eukaryota</taxon>
        <taxon>Metazoa</taxon>
        <taxon>Ecdysozoa</taxon>
        <taxon>Nematoda</taxon>
        <taxon>Chromadorea</taxon>
        <taxon>Rhabditida</taxon>
        <taxon>Spirurina</taxon>
        <taxon>Ascaridomorpha</taxon>
        <taxon>Ascaridoidea</taxon>
        <taxon>Ascarididae</taxon>
        <taxon>Ascaris</taxon>
    </lineage>
</organism>
<reference evidence="3" key="1">
    <citation type="submission" date="2017-02" db="UniProtKB">
        <authorList>
            <consortium name="WormBaseParasite"/>
        </authorList>
    </citation>
    <scope>IDENTIFICATION</scope>
</reference>
<dbReference type="PROSITE" id="PS00019">
    <property type="entry name" value="ACTININ_1"/>
    <property type="match status" value="1"/>
</dbReference>
<dbReference type="InterPro" id="IPR036872">
    <property type="entry name" value="CH_dom_sf"/>
</dbReference>
<accession>A0A0M3IBZ6</accession>
<dbReference type="AlphaFoldDB" id="A0A0M3IBZ6"/>
<dbReference type="WBParaSite" id="ALUE_0001532801-mRNA-1">
    <property type="protein sequence ID" value="ALUE_0001532801-mRNA-1"/>
    <property type="gene ID" value="ALUE_0001532801"/>
</dbReference>
<dbReference type="Proteomes" id="UP000036681">
    <property type="component" value="Unplaced"/>
</dbReference>
<feature type="compositionally biased region" description="Basic and acidic residues" evidence="1">
    <location>
        <begin position="14"/>
        <end position="27"/>
    </location>
</feature>